<keyword evidence="6 8" id="KW-0472">Membrane</keyword>
<accession>A0ABV5MTK8</accession>
<dbReference type="Pfam" id="PF08478">
    <property type="entry name" value="POTRA_1"/>
    <property type="match status" value="1"/>
</dbReference>
<evidence type="ECO:0000256" key="4">
    <source>
        <dbReference type="ARBA" id="ARBA00022692"/>
    </source>
</evidence>
<evidence type="ECO:0000256" key="9">
    <source>
        <dbReference type="SAM" id="MobiDB-lite"/>
    </source>
</evidence>
<feature type="domain" description="POTRA" evidence="10">
    <location>
        <begin position="57"/>
        <end position="126"/>
    </location>
</feature>
<comment type="subcellular location">
    <subcellularLocation>
        <location evidence="8">Cell membrane</location>
        <topology evidence="8">Single-pass type II membrane protein</topology>
    </subcellularLocation>
    <subcellularLocation>
        <location evidence="1">Membrane</location>
    </subcellularLocation>
    <text evidence="8">Localizes to the division septum.</text>
</comment>
<evidence type="ECO:0000256" key="7">
    <source>
        <dbReference type="ARBA" id="ARBA00023306"/>
    </source>
</evidence>
<feature type="region of interest" description="Disordered" evidence="9">
    <location>
        <begin position="1"/>
        <end position="23"/>
    </location>
</feature>
<evidence type="ECO:0000256" key="8">
    <source>
        <dbReference type="HAMAP-Rule" id="MF_00911"/>
    </source>
</evidence>
<evidence type="ECO:0000256" key="3">
    <source>
        <dbReference type="ARBA" id="ARBA00022618"/>
    </source>
</evidence>
<evidence type="ECO:0000259" key="10">
    <source>
        <dbReference type="PROSITE" id="PS51779"/>
    </source>
</evidence>
<dbReference type="HAMAP" id="MF_00911">
    <property type="entry name" value="FtsQ_subfam"/>
    <property type="match status" value="1"/>
</dbReference>
<evidence type="ECO:0000256" key="1">
    <source>
        <dbReference type="ARBA" id="ARBA00004370"/>
    </source>
</evidence>
<evidence type="ECO:0000313" key="12">
    <source>
        <dbReference type="Proteomes" id="UP001589709"/>
    </source>
</evidence>
<keyword evidence="2 8" id="KW-1003">Cell membrane</keyword>
<dbReference type="Proteomes" id="UP001589709">
    <property type="component" value="Unassembled WGS sequence"/>
</dbReference>
<evidence type="ECO:0000256" key="2">
    <source>
        <dbReference type="ARBA" id="ARBA00022475"/>
    </source>
</evidence>
<dbReference type="EMBL" id="JBHMCY010000002">
    <property type="protein sequence ID" value="MFB9461363.1"/>
    <property type="molecule type" value="Genomic_DNA"/>
</dbReference>
<dbReference type="PANTHER" id="PTHR37820">
    <property type="entry name" value="CELL DIVISION PROTEIN DIVIB"/>
    <property type="match status" value="1"/>
</dbReference>
<comment type="function">
    <text evidence="8">Essential cell division protein.</text>
</comment>
<dbReference type="Gene3D" id="3.10.20.310">
    <property type="entry name" value="membrane protein fhac"/>
    <property type="match status" value="1"/>
</dbReference>
<keyword evidence="12" id="KW-1185">Reference proteome</keyword>
<keyword evidence="3 8" id="KW-0132">Cell division</keyword>
<keyword evidence="4 8" id="KW-0812">Transmembrane</keyword>
<dbReference type="GO" id="GO:0051301">
    <property type="term" value="P:cell division"/>
    <property type="evidence" value="ECO:0007669"/>
    <property type="project" value="UniProtKB-KW"/>
</dbReference>
<dbReference type="InterPro" id="IPR026579">
    <property type="entry name" value="FtsQ"/>
</dbReference>
<comment type="similarity">
    <text evidence="8">Belongs to the FtsQ/DivIB family. FtsQ subfamily.</text>
</comment>
<evidence type="ECO:0000313" key="11">
    <source>
        <dbReference type="EMBL" id="MFB9461363.1"/>
    </source>
</evidence>
<dbReference type="PANTHER" id="PTHR37820:SF1">
    <property type="entry name" value="CELL DIVISION PROTEIN FTSQ"/>
    <property type="match status" value="1"/>
</dbReference>
<gene>
    <name evidence="8" type="primary">ftsQ</name>
    <name evidence="11" type="ORF">ACFF45_01105</name>
</gene>
<dbReference type="RefSeq" id="WP_381340590.1">
    <property type="nucleotide sequence ID" value="NZ_JBHMCY010000002.1"/>
</dbReference>
<feature type="transmembrane region" description="Helical" evidence="8">
    <location>
        <begin position="33"/>
        <end position="52"/>
    </location>
</feature>
<dbReference type="InterPro" id="IPR013685">
    <property type="entry name" value="POTRA_FtsQ_type"/>
</dbReference>
<organism evidence="11 12">
    <name type="scientific">Streptomyces cinereospinus</name>
    <dbReference type="NCBI Taxonomy" id="285561"/>
    <lineage>
        <taxon>Bacteria</taxon>
        <taxon>Bacillati</taxon>
        <taxon>Actinomycetota</taxon>
        <taxon>Actinomycetes</taxon>
        <taxon>Kitasatosporales</taxon>
        <taxon>Streptomycetaceae</taxon>
        <taxon>Streptomyces</taxon>
    </lineage>
</organism>
<dbReference type="PROSITE" id="PS51779">
    <property type="entry name" value="POTRA"/>
    <property type="match status" value="1"/>
</dbReference>
<dbReference type="InterPro" id="IPR050487">
    <property type="entry name" value="FtsQ_DivIB"/>
</dbReference>
<protein>
    <recommendedName>
        <fullName evidence="8">Cell division protein FtsQ</fullName>
    </recommendedName>
</protein>
<keyword evidence="5 8" id="KW-1133">Transmembrane helix</keyword>
<sequence length="264" mass="28043">MAGPTTAERGARQQESSGPPLLRRWRPPRLRKIIILALVLTALGAGIGWLLYGSQWTRVERVTVSGTRVLSPAQVRDVADVPAGAPLVSVDTDGIEARLRRELPRIDGVQVVRSWPHDIGLEVTERTPVLVVERGSAFVEVDDEGVRFATVSEAPKGVPLLQLTTSRSGSAAASHRRFGESRLVREAVRVAGAVPAAVARQTRVVKVGSYDDISLELSGGRTVAWGSGEKGQAKARTLTALMKAAPGARHFDVSVPTAPASSGS</sequence>
<comment type="caution">
    <text evidence="11">The sequence shown here is derived from an EMBL/GenBank/DDBJ whole genome shotgun (WGS) entry which is preliminary data.</text>
</comment>
<evidence type="ECO:0000256" key="6">
    <source>
        <dbReference type="ARBA" id="ARBA00023136"/>
    </source>
</evidence>
<dbReference type="InterPro" id="IPR034746">
    <property type="entry name" value="POTRA"/>
</dbReference>
<keyword evidence="7 8" id="KW-0131">Cell cycle</keyword>
<reference evidence="11 12" key="1">
    <citation type="submission" date="2024-09" db="EMBL/GenBank/DDBJ databases">
        <authorList>
            <person name="Sun Q."/>
            <person name="Mori K."/>
        </authorList>
    </citation>
    <scope>NUCLEOTIDE SEQUENCE [LARGE SCALE GENOMIC DNA]</scope>
    <source>
        <strain evidence="11 12">JCM 6917</strain>
    </source>
</reference>
<evidence type="ECO:0000256" key="5">
    <source>
        <dbReference type="ARBA" id="ARBA00022989"/>
    </source>
</evidence>
<name>A0ABV5MTK8_9ACTN</name>
<proteinExistence type="inferred from homology"/>